<evidence type="ECO:0000259" key="2">
    <source>
        <dbReference type="Pfam" id="PF00206"/>
    </source>
</evidence>
<dbReference type="PRINTS" id="PR00145">
    <property type="entry name" value="ARGSUCLYASE"/>
</dbReference>
<accession>A0ABD6B8H2</accession>
<dbReference type="InterPro" id="IPR000362">
    <property type="entry name" value="Fumarate_lyase_fam"/>
</dbReference>
<dbReference type="InterPro" id="IPR009049">
    <property type="entry name" value="Argininosuccinate_lyase"/>
</dbReference>
<dbReference type="EMBL" id="JBHUDH010000161">
    <property type="protein sequence ID" value="MFD1527219.1"/>
    <property type="molecule type" value="Genomic_DNA"/>
</dbReference>
<dbReference type="PANTHER" id="PTHR43814">
    <property type="entry name" value="ARGININOSUCCINATE LYASE"/>
    <property type="match status" value="1"/>
</dbReference>
<dbReference type="GO" id="GO:0004056">
    <property type="term" value="F:argininosuccinate lyase activity"/>
    <property type="evidence" value="ECO:0007669"/>
    <property type="project" value="UniProtKB-UniRule"/>
</dbReference>
<keyword evidence="3" id="KW-0456">Lyase</keyword>
<dbReference type="GO" id="GO:0042450">
    <property type="term" value="P:L-arginine biosynthetic process via ornithine"/>
    <property type="evidence" value="ECO:0007669"/>
    <property type="project" value="UniProtKB-UniRule"/>
</dbReference>
<dbReference type="PRINTS" id="PR00149">
    <property type="entry name" value="FUMRATELYASE"/>
</dbReference>
<dbReference type="EC" id="4.3.2.1" evidence="1"/>
<feature type="non-terminal residue" evidence="3">
    <location>
        <position position="303"/>
    </location>
</feature>
<sequence>MSGESTDGAETVIRRERFADGPARSFMSSLDADQRIFAADLAVDRAHVVMLAEQGIVGDDDAAAILDALDGVEAAGHDALPEGEDVHEAIESAVVAEVGPAGGRMHTARSRNDEVATCIRYRFREDLLAAAEASLELRGALLDAAAAEADTVVPGFTHRQHAQPTTVGHLLASYAGAVARDTERLLAAYERTNRSPLGAAAFAGTTFDVDRERTAELLGFHDVIENSADAVTARDFLIEGCSAFAALSATLSGLATDLIEGAKDGHVELDDAYASTSSIMPQKKNPDSLELVRAVAGDAVGDL</sequence>
<dbReference type="Pfam" id="PF00206">
    <property type="entry name" value="Lyase_1"/>
    <property type="match status" value="1"/>
</dbReference>
<dbReference type="AlphaFoldDB" id="A0ABD6B8H2"/>
<proteinExistence type="predicted"/>
<keyword evidence="4" id="KW-1185">Reference proteome</keyword>
<evidence type="ECO:0000256" key="1">
    <source>
        <dbReference type="NCBIfam" id="TIGR00838"/>
    </source>
</evidence>
<evidence type="ECO:0000313" key="3">
    <source>
        <dbReference type="EMBL" id="MFD1527219.1"/>
    </source>
</evidence>
<reference evidence="3 4" key="1">
    <citation type="journal article" date="2019" name="Int. J. Syst. Evol. Microbiol.">
        <title>The Global Catalogue of Microorganisms (GCM) 10K type strain sequencing project: providing services to taxonomists for standard genome sequencing and annotation.</title>
        <authorList>
            <consortium name="The Broad Institute Genomics Platform"/>
            <consortium name="The Broad Institute Genome Sequencing Center for Infectious Disease"/>
            <person name="Wu L."/>
            <person name="Ma J."/>
        </authorList>
    </citation>
    <scope>NUCLEOTIDE SEQUENCE [LARGE SCALE GENOMIC DNA]</scope>
    <source>
        <strain evidence="3 4">CGMCC 1.12285</strain>
    </source>
</reference>
<dbReference type="InterPro" id="IPR022761">
    <property type="entry name" value="Fumarate_lyase_N"/>
</dbReference>
<feature type="domain" description="Fumarate lyase N-terminal" evidence="2">
    <location>
        <begin position="49"/>
        <end position="301"/>
    </location>
</feature>
<comment type="caution">
    <text evidence="3">The sequence shown here is derived from an EMBL/GenBank/DDBJ whole genome shotgun (WGS) entry which is preliminary data.</text>
</comment>
<gene>
    <name evidence="3" type="primary">argH</name>
    <name evidence="3" type="ORF">ACFR9S_13100</name>
</gene>
<evidence type="ECO:0000313" key="4">
    <source>
        <dbReference type="Proteomes" id="UP001597111"/>
    </source>
</evidence>
<dbReference type="InterPro" id="IPR008948">
    <property type="entry name" value="L-Aspartase-like"/>
</dbReference>
<dbReference type="InterPro" id="IPR024083">
    <property type="entry name" value="Fumarase/histidase_N"/>
</dbReference>
<dbReference type="RefSeq" id="WP_379818848.1">
    <property type="nucleotide sequence ID" value="NZ_JBHUDH010000161.1"/>
</dbReference>
<dbReference type="Proteomes" id="UP001597111">
    <property type="component" value="Unassembled WGS sequence"/>
</dbReference>
<dbReference type="NCBIfam" id="TIGR00838">
    <property type="entry name" value="argH"/>
    <property type="match status" value="1"/>
</dbReference>
<dbReference type="Gene3D" id="1.10.275.10">
    <property type="entry name" value="Fumarase/aspartase (N-terminal domain)"/>
    <property type="match status" value="1"/>
</dbReference>
<dbReference type="SUPFAM" id="SSF48557">
    <property type="entry name" value="L-aspartase-like"/>
    <property type="match status" value="1"/>
</dbReference>
<dbReference type="PANTHER" id="PTHR43814:SF1">
    <property type="entry name" value="ARGININOSUCCINATE LYASE"/>
    <property type="match status" value="1"/>
</dbReference>
<name>A0ABD6B8H2_9EURY</name>
<organism evidence="3 4">
    <name type="scientific">Halolamina salina</name>
    <dbReference type="NCBI Taxonomy" id="1220023"/>
    <lineage>
        <taxon>Archaea</taxon>
        <taxon>Methanobacteriati</taxon>
        <taxon>Methanobacteriota</taxon>
        <taxon>Stenosarchaea group</taxon>
        <taxon>Halobacteria</taxon>
        <taxon>Halobacteriales</taxon>
        <taxon>Haloferacaceae</taxon>
    </lineage>
</organism>
<dbReference type="Gene3D" id="1.20.200.10">
    <property type="entry name" value="Fumarase/aspartase (Central domain)"/>
    <property type="match status" value="1"/>
</dbReference>
<protein>
    <recommendedName>
        <fullName evidence="1">Argininosuccinate lyase</fullName>
        <ecNumber evidence="1">4.3.2.1</ecNumber>
    </recommendedName>
</protein>